<dbReference type="eggNOG" id="ENOG502ZDY1">
    <property type="taxonomic scope" value="Bacteria"/>
</dbReference>
<accession>E0IA31</accession>
<keyword evidence="3" id="KW-1185">Reference proteome</keyword>
<feature type="transmembrane region" description="Helical" evidence="1">
    <location>
        <begin position="35"/>
        <end position="53"/>
    </location>
</feature>
<organism evidence="2 3">
    <name type="scientific">Paenibacillus curdlanolyticus YK9</name>
    <dbReference type="NCBI Taxonomy" id="717606"/>
    <lineage>
        <taxon>Bacteria</taxon>
        <taxon>Bacillati</taxon>
        <taxon>Bacillota</taxon>
        <taxon>Bacilli</taxon>
        <taxon>Bacillales</taxon>
        <taxon>Paenibacillaceae</taxon>
        <taxon>Paenibacillus</taxon>
    </lineage>
</organism>
<evidence type="ECO:0000256" key="1">
    <source>
        <dbReference type="SAM" id="Phobius"/>
    </source>
</evidence>
<protein>
    <submittedName>
        <fullName evidence="2">Uncharacterized protein</fullName>
    </submittedName>
</protein>
<reference evidence="2 3" key="1">
    <citation type="submission" date="2010-07" db="EMBL/GenBank/DDBJ databases">
        <title>The draft genome of Paenibacillus curdlanolyticus YK9.</title>
        <authorList>
            <consortium name="US DOE Joint Genome Institute (JGI-PGF)"/>
            <person name="Lucas S."/>
            <person name="Copeland A."/>
            <person name="Lapidus A."/>
            <person name="Cheng J.-F."/>
            <person name="Bruce D."/>
            <person name="Goodwin L."/>
            <person name="Pitluck S."/>
            <person name="Land M.L."/>
            <person name="Hauser L."/>
            <person name="Chang Y.-J."/>
            <person name="Jeffries C."/>
            <person name="Anderson I.J."/>
            <person name="Johnson E."/>
            <person name="Loganathan U."/>
            <person name="Mulhopadhyay B."/>
            <person name="Kyrpides N."/>
            <person name="Woyke T.J."/>
        </authorList>
    </citation>
    <scope>NUCLEOTIDE SEQUENCE [LARGE SCALE GENOMIC DNA]</scope>
    <source>
        <strain evidence="2 3">YK9</strain>
    </source>
</reference>
<dbReference type="AlphaFoldDB" id="E0IA31"/>
<dbReference type="EMBL" id="AEDD01000006">
    <property type="protein sequence ID" value="EFM10608.1"/>
    <property type="molecule type" value="Genomic_DNA"/>
</dbReference>
<name>E0IA31_9BACL</name>
<dbReference type="Proteomes" id="UP000005387">
    <property type="component" value="Unassembled WGS sequence"/>
</dbReference>
<evidence type="ECO:0000313" key="2">
    <source>
        <dbReference type="EMBL" id="EFM10608.1"/>
    </source>
</evidence>
<keyword evidence="1" id="KW-0812">Transmembrane</keyword>
<keyword evidence="1" id="KW-1133">Transmembrane helix</keyword>
<dbReference type="RefSeq" id="WP_006038512.1">
    <property type="nucleotide sequence ID" value="NZ_AEDD01000006.1"/>
</dbReference>
<keyword evidence="1" id="KW-0472">Membrane</keyword>
<dbReference type="STRING" id="717606.PaecuDRAFT_2520"/>
<gene>
    <name evidence="2" type="ORF">PaecuDRAFT_2520</name>
</gene>
<proteinExistence type="predicted"/>
<evidence type="ECO:0000313" key="3">
    <source>
        <dbReference type="Proteomes" id="UP000005387"/>
    </source>
</evidence>
<sequence length="143" mass="15330">MGKNSLVLPVLGALAAAIVGGGLWAAIAVWTDYELGLIAWVIGGMAGYAVSYLSGGLATQAHRVIAVIASLIGIVLGKYFLFSYVIYGSINGMFKSEIMTLFRENFSELFQGMDIVFVVLAIVTAWQIPGRVNARREQSVTPQ</sequence>
<dbReference type="OrthoDB" id="2974555at2"/>
<feature type="transmembrane region" description="Helical" evidence="1">
    <location>
        <begin position="110"/>
        <end position="128"/>
    </location>
</feature>
<feature type="transmembrane region" description="Helical" evidence="1">
    <location>
        <begin position="65"/>
        <end position="90"/>
    </location>
</feature>